<dbReference type="EMBL" id="GEZM01067009">
    <property type="protein sequence ID" value="JAV67595.1"/>
    <property type="molecule type" value="Transcribed_RNA"/>
</dbReference>
<evidence type="ECO:0000259" key="6">
    <source>
        <dbReference type="PROSITE" id="PS50059"/>
    </source>
</evidence>
<keyword evidence="4" id="KW-0697">Rotamase</keyword>
<dbReference type="PROSITE" id="PS50059">
    <property type="entry name" value="FKBP_PPIASE"/>
    <property type="match status" value="1"/>
</dbReference>
<comment type="catalytic activity">
    <reaction evidence="4">
        <text>[protein]-peptidylproline (omega=180) = [protein]-peptidylproline (omega=0)</text>
        <dbReference type="Rhea" id="RHEA:16237"/>
        <dbReference type="Rhea" id="RHEA-COMP:10747"/>
        <dbReference type="Rhea" id="RHEA-COMP:10748"/>
        <dbReference type="ChEBI" id="CHEBI:83833"/>
        <dbReference type="ChEBI" id="CHEBI:83834"/>
        <dbReference type="EC" id="5.2.1.8"/>
    </reaction>
</comment>
<reference evidence="8" key="3">
    <citation type="submission" date="2019-08" db="EMBL/GenBank/DDBJ databases">
        <authorList>
            <consortium name="Photinus pyralis genome working group"/>
            <person name="Fallon T.R."/>
            <person name="Sander Lower S.E."/>
            <person name="Weng J.-K."/>
        </authorList>
    </citation>
    <scope>NUCLEOTIDE SEQUENCE</scope>
    <source>
        <strain evidence="8">1611_PpyrPB1</strain>
        <tissue evidence="8">Whole body</tissue>
    </source>
</reference>
<dbReference type="InterPro" id="IPR011990">
    <property type="entry name" value="TPR-like_helical_dom_sf"/>
</dbReference>
<sequence>MAVPTSEPDRLVSLTKALNINELISSDGAVFEVNFDDLPKEEDVLAYNQAEAYEHSNSACWGVTDDDRYLDAEPFELLAKKMTDLLEDGSIKKKVIREGYGDPIPDKAFVTIHYNAYIEYNDEPFDSTYIRKKPFSFTVNNSETIAGLDIGTQSMKLSEVSQFLVVPKLAFGPFGCLQRVPPNSTILYEVEVMNVLDTACASRLQANEEPQCFTQINRQAHALCNQANEAFSKGSTSKAAVLYNRAVEKLQAATLRDMADQEKQEELLLRLYTNLVVSYTKMKEPRRACINCNRIYNLCKGTSLKIPAKVYFNHGRCLIQLADYEWAERKLRQAQRMEPNNRSISDELQLLDRKRKESRDRENEMAKAMFPEMIKCGKSISPEFEKTTTNYCRDLLSDGGSVQYNLPGNLNETEIAFCKREAEANGLEFVCKKQENKTVYCLVKPQTT</sequence>
<keyword evidence="9" id="KW-1185">Reference proteome</keyword>
<dbReference type="GO" id="GO:0034587">
    <property type="term" value="P:piRNA processing"/>
    <property type="evidence" value="ECO:0007669"/>
    <property type="project" value="TreeGrafter"/>
</dbReference>
<evidence type="ECO:0000313" key="7">
    <source>
        <dbReference type="EMBL" id="JAV67595.1"/>
    </source>
</evidence>
<evidence type="ECO:0000313" key="8">
    <source>
        <dbReference type="EMBL" id="KAB0792302.1"/>
    </source>
</evidence>
<dbReference type="Gene3D" id="1.25.40.10">
    <property type="entry name" value="Tetratricopeptide repeat domain"/>
    <property type="match status" value="1"/>
</dbReference>
<dbReference type="GO" id="GO:0005737">
    <property type="term" value="C:cytoplasm"/>
    <property type="evidence" value="ECO:0007669"/>
    <property type="project" value="TreeGrafter"/>
</dbReference>
<protein>
    <recommendedName>
        <fullName evidence="4">peptidylprolyl isomerase</fullName>
        <ecNumber evidence="4">5.2.1.8</ecNumber>
    </recommendedName>
</protein>
<dbReference type="GO" id="GO:0051879">
    <property type="term" value="F:Hsp90 protein binding"/>
    <property type="evidence" value="ECO:0007669"/>
    <property type="project" value="TreeGrafter"/>
</dbReference>
<dbReference type="InterPro" id="IPR046357">
    <property type="entry name" value="PPIase_dom_sf"/>
</dbReference>
<dbReference type="AlphaFoldDB" id="A0A1Y1L6K6"/>
<dbReference type="EC" id="5.2.1.8" evidence="4"/>
<dbReference type="FunCoup" id="A0A1Y1L6K6">
    <property type="interactions" value="108"/>
</dbReference>
<dbReference type="SMART" id="SM00028">
    <property type="entry name" value="TPR"/>
    <property type="match status" value="2"/>
</dbReference>
<evidence type="ECO:0000313" key="9">
    <source>
        <dbReference type="Proteomes" id="UP000327044"/>
    </source>
</evidence>
<dbReference type="InterPro" id="IPR019734">
    <property type="entry name" value="TPR_rpt"/>
</dbReference>
<reference evidence="7" key="1">
    <citation type="journal article" date="2016" name="Sci. Rep.">
        <title>Molecular characterization of firefly nuptial gifts: a multi-omics approach sheds light on postcopulatory sexual selection.</title>
        <authorList>
            <person name="Al-Wathiqui N."/>
            <person name="Fallon T.R."/>
            <person name="South A."/>
            <person name="Weng J.K."/>
            <person name="Lewis S.M."/>
        </authorList>
    </citation>
    <scope>NUCLEOTIDE SEQUENCE</scope>
</reference>
<dbReference type="GO" id="GO:0003755">
    <property type="term" value="F:peptidyl-prolyl cis-trans isomerase activity"/>
    <property type="evidence" value="ECO:0007669"/>
    <property type="project" value="UniProtKB-KW"/>
</dbReference>
<evidence type="ECO:0000256" key="1">
    <source>
        <dbReference type="ARBA" id="ARBA00009648"/>
    </source>
</evidence>
<evidence type="ECO:0000256" key="2">
    <source>
        <dbReference type="ARBA" id="ARBA00022737"/>
    </source>
</evidence>
<dbReference type="GO" id="GO:0007283">
    <property type="term" value="P:spermatogenesis"/>
    <property type="evidence" value="ECO:0007669"/>
    <property type="project" value="TreeGrafter"/>
</dbReference>
<dbReference type="SUPFAM" id="SSF54534">
    <property type="entry name" value="FKBP-like"/>
    <property type="match status" value="1"/>
</dbReference>
<dbReference type="Pfam" id="PF00254">
    <property type="entry name" value="FKBP_C"/>
    <property type="match status" value="1"/>
</dbReference>
<keyword evidence="2" id="KW-0677">Repeat</keyword>
<dbReference type="InterPro" id="IPR001179">
    <property type="entry name" value="PPIase_FKBP_dom"/>
</dbReference>
<name>A0A1Y1L6K6_PHOPY</name>
<dbReference type="PROSITE" id="PS50005">
    <property type="entry name" value="TPR"/>
    <property type="match status" value="1"/>
</dbReference>
<dbReference type="OrthoDB" id="8116123at2759"/>
<dbReference type="Gene3D" id="3.10.50.40">
    <property type="match status" value="1"/>
</dbReference>
<comment type="similarity">
    <text evidence="1">Belongs to the FKBP6 family.</text>
</comment>
<keyword evidence="3 5" id="KW-0802">TPR repeat</keyword>
<accession>A0A1Y1L6K6</accession>
<dbReference type="SUPFAM" id="SSF48452">
    <property type="entry name" value="TPR-like"/>
    <property type="match status" value="1"/>
</dbReference>
<keyword evidence="4" id="KW-0413">Isomerase</keyword>
<dbReference type="Proteomes" id="UP000327044">
    <property type="component" value="Unassembled WGS sequence"/>
</dbReference>
<dbReference type="PANTHER" id="PTHR46674">
    <property type="entry name" value="INACTIVE PEPTIDYL-PROLYL CIS-TRANS ISOMERASE FKBP6"/>
    <property type="match status" value="1"/>
</dbReference>
<evidence type="ECO:0000256" key="3">
    <source>
        <dbReference type="ARBA" id="ARBA00022803"/>
    </source>
</evidence>
<gene>
    <name evidence="8" type="ORF">PPYR_14261</name>
</gene>
<dbReference type="InterPro" id="IPR042282">
    <property type="entry name" value="FKBP6/shu"/>
</dbReference>
<organism evidence="7">
    <name type="scientific">Photinus pyralis</name>
    <name type="common">Common eastern firefly</name>
    <name type="synonym">Lampyris pyralis</name>
    <dbReference type="NCBI Taxonomy" id="7054"/>
    <lineage>
        <taxon>Eukaryota</taxon>
        <taxon>Metazoa</taxon>
        <taxon>Ecdysozoa</taxon>
        <taxon>Arthropoda</taxon>
        <taxon>Hexapoda</taxon>
        <taxon>Insecta</taxon>
        <taxon>Pterygota</taxon>
        <taxon>Neoptera</taxon>
        <taxon>Endopterygota</taxon>
        <taxon>Coleoptera</taxon>
        <taxon>Polyphaga</taxon>
        <taxon>Elateriformia</taxon>
        <taxon>Elateroidea</taxon>
        <taxon>Lampyridae</taxon>
        <taxon>Lampyrinae</taxon>
        <taxon>Photinus</taxon>
    </lineage>
</organism>
<feature type="repeat" description="TPR" evidence="5">
    <location>
        <begin position="308"/>
        <end position="341"/>
    </location>
</feature>
<dbReference type="InParanoid" id="A0A1Y1L6K6"/>
<proteinExistence type="inferred from homology"/>
<dbReference type="PANTHER" id="PTHR46674:SF1">
    <property type="entry name" value="INACTIVE PEPTIDYL-PROLYL CIS-TRANS ISOMERASE FKBP6"/>
    <property type="match status" value="1"/>
</dbReference>
<evidence type="ECO:0000256" key="4">
    <source>
        <dbReference type="PROSITE-ProRule" id="PRU00277"/>
    </source>
</evidence>
<feature type="domain" description="PPIase FKBP-type" evidence="6">
    <location>
        <begin position="107"/>
        <end position="196"/>
    </location>
</feature>
<evidence type="ECO:0000256" key="5">
    <source>
        <dbReference type="PROSITE-ProRule" id="PRU00339"/>
    </source>
</evidence>
<reference evidence="8 9" key="2">
    <citation type="journal article" date="2018" name="Elife">
        <title>Firefly genomes illuminate parallel origins of bioluminescence in beetles.</title>
        <authorList>
            <person name="Fallon T.R."/>
            <person name="Lower S.E."/>
            <person name="Chang C.H."/>
            <person name="Bessho-Uehara M."/>
            <person name="Martin G.J."/>
            <person name="Bewick A.J."/>
            <person name="Behringer M."/>
            <person name="Debat H.J."/>
            <person name="Wong I."/>
            <person name="Day J.C."/>
            <person name="Suvorov A."/>
            <person name="Silva C.J."/>
            <person name="Stanger-Hall K.F."/>
            <person name="Hall D.W."/>
            <person name="Schmitz R.J."/>
            <person name="Nelson D.R."/>
            <person name="Lewis S.M."/>
            <person name="Shigenobu S."/>
            <person name="Bybee S.M."/>
            <person name="Larracuente A.M."/>
            <person name="Oba Y."/>
            <person name="Weng J.K."/>
        </authorList>
    </citation>
    <scope>NUCLEOTIDE SEQUENCE [LARGE SCALE GENOMIC DNA]</scope>
    <source>
        <strain evidence="8">1611_PpyrPB1</strain>
        <tissue evidence="8">Whole body</tissue>
    </source>
</reference>
<dbReference type="EMBL" id="VVIM01000010">
    <property type="protein sequence ID" value="KAB0792302.1"/>
    <property type="molecule type" value="Genomic_DNA"/>
</dbReference>